<reference evidence="2 3" key="1">
    <citation type="submission" date="2018-04" db="EMBL/GenBank/DDBJ databases">
        <title>Complete genome sequences of Streptomyces lydicus strain WYEC and characterization of antagonistic properties of biological control agents.</title>
        <authorList>
            <person name="Mariita R.M."/>
            <person name="Sello J.K."/>
        </authorList>
    </citation>
    <scope>NUCLEOTIDE SEQUENCE [LARGE SCALE GENOMIC DNA]</scope>
    <source>
        <strain evidence="2 3">WYEC 108</strain>
    </source>
</reference>
<dbReference type="Proteomes" id="UP000275579">
    <property type="component" value="Chromosome"/>
</dbReference>
<evidence type="ECO:0000313" key="2">
    <source>
        <dbReference type="EMBL" id="AZS69621.1"/>
    </source>
</evidence>
<gene>
    <name evidence="2" type="ORF">DDE74_00220</name>
</gene>
<proteinExistence type="predicted"/>
<dbReference type="EMBL" id="CP029042">
    <property type="protein sequence ID" value="AZS69621.1"/>
    <property type="molecule type" value="Genomic_DNA"/>
</dbReference>
<name>A0A3Q9K6G6_9ACTN</name>
<evidence type="ECO:0000256" key="1">
    <source>
        <dbReference type="SAM" id="MobiDB-lite"/>
    </source>
</evidence>
<protein>
    <submittedName>
        <fullName evidence="2">Uncharacterized protein</fullName>
    </submittedName>
</protein>
<dbReference type="AlphaFoldDB" id="A0A3Q9K6G6"/>
<feature type="region of interest" description="Disordered" evidence="1">
    <location>
        <begin position="126"/>
        <end position="148"/>
    </location>
</feature>
<organism evidence="2 3">
    <name type="scientific">Streptomyces lydicus</name>
    <dbReference type="NCBI Taxonomy" id="47763"/>
    <lineage>
        <taxon>Bacteria</taxon>
        <taxon>Bacillati</taxon>
        <taxon>Actinomycetota</taxon>
        <taxon>Actinomycetes</taxon>
        <taxon>Kitasatosporales</taxon>
        <taxon>Streptomycetaceae</taxon>
        <taxon>Streptomyces</taxon>
    </lineage>
</organism>
<accession>A0A3Q9K6G6</accession>
<sequence length="148" mass="15487">MPAGLVVVPARAGRLGFADFAENVHLGALGPDDSVPERLPHTVRLCHLEDLTQSLPRGWHTVPSAEFSGGVDLDEETWRRVAAARVSALLELGATEVLLPGEPDPFLAAVLADWGSRTGVRVRVSAEPDGATPEGVVPDEAVPEGAAS</sequence>
<evidence type="ECO:0000313" key="3">
    <source>
        <dbReference type="Proteomes" id="UP000275579"/>
    </source>
</evidence>